<dbReference type="Proteomes" id="UP001552299">
    <property type="component" value="Unassembled WGS sequence"/>
</dbReference>
<feature type="domain" description="Peptidase A1" evidence="8">
    <location>
        <begin position="90"/>
        <end position="438"/>
    </location>
</feature>
<name>A0ABD0TXN0_DENTH</name>
<dbReference type="GO" id="GO:0006508">
    <property type="term" value="P:proteolysis"/>
    <property type="evidence" value="ECO:0007669"/>
    <property type="project" value="UniProtKB-KW"/>
</dbReference>
<feature type="chain" id="PRO_5044885620" description="Peptidase A1 domain-containing protein" evidence="7">
    <location>
        <begin position="18"/>
        <end position="445"/>
    </location>
</feature>
<keyword evidence="4" id="KW-0064">Aspartyl protease</keyword>
<evidence type="ECO:0000256" key="2">
    <source>
        <dbReference type="ARBA" id="ARBA00022670"/>
    </source>
</evidence>
<dbReference type="Gene3D" id="2.40.70.10">
    <property type="entry name" value="Acid Proteases"/>
    <property type="match status" value="2"/>
</dbReference>
<dbReference type="InterPro" id="IPR032861">
    <property type="entry name" value="TAXi_N"/>
</dbReference>
<protein>
    <recommendedName>
        <fullName evidence="8">Peptidase A1 domain-containing protein</fullName>
    </recommendedName>
</protein>
<evidence type="ECO:0000256" key="1">
    <source>
        <dbReference type="ARBA" id="ARBA00007447"/>
    </source>
</evidence>
<keyword evidence="5" id="KW-0378">Hydrolase</keyword>
<gene>
    <name evidence="9" type="ORF">M5K25_026475</name>
</gene>
<dbReference type="InterPro" id="IPR032799">
    <property type="entry name" value="TAXi_C"/>
</dbReference>
<comment type="caution">
    <text evidence="9">The sequence shown here is derived from an EMBL/GenBank/DDBJ whole genome shotgun (WGS) entry which is preliminary data.</text>
</comment>
<accession>A0ABD0TXN0</accession>
<dbReference type="InterPro" id="IPR033121">
    <property type="entry name" value="PEPTIDASE_A1"/>
</dbReference>
<dbReference type="PROSITE" id="PS00141">
    <property type="entry name" value="ASP_PROTEASE"/>
    <property type="match status" value="2"/>
</dbReference>
<keyword evidence="3 7" id="KW-0732">Signal</keyword>
<dbReference type="PANTHER" id="PTHR47967:SF128">
    <property type="entry name" value="ASPARTIC PROTEINASE CDR1-LIKE"/>
    <property type="match status" value="1"/>
</dbReference>
<dbReference type="GO" id="GO:0004190">
    <property type="term" value="F:aspartic-type endopeptidase activity"/>
    <property type="evidence" value="ECO:0007669"/>
    <property type="project" value="UniProtKB-KW"/>
</dbReference>
<sequence>METFSLFLLALSISVASLLPFISTATSGFYVDLIHRDSPLSPSYDPSSTPISRLRASFHRSRGRAAYFLRSATNRTTDIHSKIFPNNYEYLMTLSIGTPPIKTLAIVDTGSDLIWLQCTPCNQCYTQLSPLFDPTASSSYNTVPCSDSACTALPQYGDCSSNSNCNYEYSYGDGSYVIGELATETFSFDSIPNNQVHVPNILFGCTHESKGTFDKKGAGLVGLAGGQLSLITQLGDAVNNKFSYCLPPLNNNSITGRINFGNKAVVSGPDAVITDLIRNDTQNFFFLNLERISVAGDSEAIAFKSSQNGSQEEGNIIIDSGTTLTIIGDDILQSLITKLSTVVKLPQVSDPQGMFNLCFDVSRVERIDDGNIPNITFHFSGADVVLKPLNAFMNLDERTKCLAMISNAGIGGTSIFGNVAQQNFNIGYDLSAMKLTLEPADCTVV</sequence>
<evidence type="ECO:0000313" key="9">
    <source>
        <dbReference type="EMBL" id="KAL0904379.1"/>
    </source>
</evidence>
<dbReference type="AlphaFoldDB" id="A0ABD0TXN0"/>
<evidence type="ECO:0000256" key="5">
    <source>
        <dbReference type="ARBA" id="ARBA00022801"/>
    </source>
</evidence>
<dbReference type="Pfam" id="PF14543">
    <property type="entry name" value="TAXi_N"/>
    <property type="match status" value="1"/>
</dbReference>
<keyword evidence="6" id="KW-0325">Glycoprotein</keyword>
<dbReference type="InterPro" id="IPR051708">
    <property type="entry name" value="Plant_Aspart_Prot_A1"/>
</dbReference>
<dbReference type="InterPro" id="IPR001969">
    <property type="entry name" value="Aspartic_peptidase_AS"/>
</dbReference>
<reference evidence="9 10" key="1">
    <citation type="journal article" date="2024" name="Plant Biotechnol. J.">
        <title>Dendrobium thyrsiflorum genome and its molecular insights into genes involved in important horticultural traits.</title>
        <authorList>
            <person name="Chen B."/>
            <person name="Wang J.Y."/>
            <person name="Zheng P.J."/>
            <person name="Li K.L."/>
            <person name="Liang Y.M."/>
            <person name="Chen X.F."/>
            <person name="Zhang C."/>
            <person name="Zhao X."/>
            <person name="He X."/>
            <person name="Zhang G.Q."/>
            <person name="Liu Z.J."/>
            <person name="Xu Q."/>
        </authorList>
    </citation>
    <scope>NUCLEOTIDE SEQUENCE [LARGE SCALE GENOMIC DNA]</scope>
    <source>
        <strain evidence="9">GZMU011</strain>
    </source>
</reference>
<proteinExistence type="inferred from homology"/>
<dbReference type="EMBL" id="JANQDX010000019">
    <property type="protein sequence ID" value="KAL0904379.1"/>
    <property type="molecule type" value="Genomic_DNA"/>
</dbReference>
<dbReference type="Pfam" id="PF14541">
    <property type="entry name" value="TAXi_C"/>
    <property type="match status" value="1"/>
</dbReference>
<evidence type="ECO:0000313" key="10">
    <source>
        <dbReference type="Proteomes" id="UP001552299"/>
    </source>
</evidence>
<comment type="similarity">
    <text evidence="1">Belongs to the peptidase A1 family.</text>
</comment>
<evidence type="ECO:0000256" key="3">
    <source>
        <dbReference type="ARBA" id="ARBA00022729"/>
    </source>
</evidence>
<dbReference type="PANTHER" id="PTHR47967">
    <property type="entry name" value="OS07G0603500 PROTEIN-RELATED"/>
    <property type="match status" value="1"/>
</dbReference>
<evidence type="ECO:0000256" key="6">
    <source>
        <dbReference type="ARBA" id="ARBA00023180"/>
    </source>
</evidence>
<keyword evidence="2" id="KW-0645">Protease</keyword>
<evidence type="ECO:0000256" key="7">
    <source>
        <dbReference type="SAM" id="SignalP"/>
    </source>
</evidence>
<feature type="signal peptide" evidence="7">
    <location>
        <begin position="1"/>
        <end position="17"/>
    </location>
</feature>
<dbReference type="CDD" id="cd05476">
    <property type="entry name" value="pepsin_A_like_plant"/>
    <property type="match status" value="1"/>
</dbReference>
<dbReference type="FunFam" id="2.40.70.10:FF:000016">
    <property type="entry name" value="Probable aspartic protease At2g35615"/>
    <property type="match status" value="1"/>
</dbReference>
<evidence type="ECO:0000259" key="8">
    <source>
        <dbReference type="PROSITE" id="PS51767"/>
    </source>
</evidence>
<dbReference type="InterPro" id="IPR021109">
    <property type="entry name" value="Peptidase_aspartic_dom_sf"/>
</dbReference>
<organism evidence="9 10">
    <name type="scientific">Dendrobium thyrsiflorum</name>
    <name type="common">Pinecone-like raceme dendrobium</name>
    <name type="synonym">Orchid</name>
    <dbReference type="NCBI Taxonomy" id="117978"/>
    <lineage>
        <taxon>Eukaryota</taxon>
        <taxon>Viridiplantae</taxon>
        <taxon>Streptophyta</taxon>
        <taxon>Embryophyta</taxon>
        <taxon>Tracheophyta</taxon>
        <taxon>Spermatophyta</taxon>
        <taxon>Magnoliopsida</taxon>
        <taxon>Liliopsida</taxon>
        <taxon>Asparagales</taxon>
        <taxon>Orchidaceae</taxon>
        <taxon>Epidendroideae</taxon>
        <taxon>Malaxideae</taxon>
        <taxon>Dendrobiinae</taxon>
        <taxon>Dendrobium</taxon>
    </lineage>
</organism>
<keyword evidence="10" id="KW-1185">Reference proteome</keyword>
<dbReference type="InterPro" id="IPR034161">
    <property type="entry name" value="Pepsin-like_plant"/>
</dbReference>
<dbReference type="SUPFAM" id="SSF50630">
    <property type="entry name" value="Acid proteases"/>
    <property type="match status" value="1"/>
</dbReference>
<dbReference type="PROSITE" id="PS51767">
    <property type="entry name" value="PEPTIDASE_A1"/>
    <property type="match status" value="1"/>
</dbReference>
<evidence type="ECO:0000256" key="4">
    <source>
        <dbReference type="ARBA" id="ARBA00022750"/>
    </source>
</evidence>